<evidence type="ECO:0000313" key="10">
    <source>
        <dbReference type="EMBL" id="GAA2505972.1"/>
    </source>
</evidence>
<dbReference type="Proteomes" id="UP001501358">
    <property type="component" value="Unassembled WGS sequence"/>
</dbReference>
<reference evidence="11" key="1">
    <citation type="journal article" date="2019" name="Int. J. Syst. Evol. Microbiol.">
        <title>The Global Catalogue of Microorganisms (GCM) 10K type strain sequencing project: providing services to taxonomists for standard genome sequencing and annotation.</title>
        <authorList>
            <consortium name="The Broad Institute Genomics Platform"/>
            <consortium name="The Broad Institute Genome Sequencing Center for Infectious Disease"/>
            <person name="Wu L."/>
            <person name="Ma J."/>
        </authorList>
    </citation>
    <scope>NUCLEOTIDE SEQUENCE [LARGE SCALE GENOMIC DNA]</scope>
    <source>
        <strain evidence="11">JCM 6307</strain>
    </source>
</reference>
<evidence type="ECO:0000259" key="8">
    <source>
        <dbReference type="PROSITE" id="PS51192"/>
    </source>
</evidence>
<dbReference type="InterPro" id="IPR011545">
    <property type="entry name" value="DEAD/DEAH_box_helicase_dom"/>
</dbReference>
<dbReference type="PROSITE" id="PS51194">
    <property type="entry name" value="HELICASE_CTER"/>
    <property type="match status" value="1"/>
</dbReference>
<gene>
    <name evidence="10" type="ORF">GCM10010406_48240</name>
</gene>
<keyword evidence="2" id="KW-0547">Nucleotide-binding</keyword>
<keyword evidence="3" id="KW-0067">ATP-binding</keyword>
<dbReference type="InterPro" id="IPR014001">
    <property type="entry name" value="Helicase_ATP-bd"/>
</dbReference>
<dbReference type="Pfam" id="PF00271">
    <property type="entry name" value="Helicase_C"/>
    <property type="match status" value="1"/>
</dbReference>
<dbReference type="NCBIfam" id="NF041063">
    <property type="entry name" value="DpdF"/>
    <property type="match status" value="1"/>
</dbReference>
<dbReference type="InterPro" id="IPR001650">
    <property type="entry name" value="Helicase_C-like"/>
</dbReference>
<dbReference type="SMART" id="SM00490">
    <property type="entry name" value="HELICc"/>
    <property type="match status" value="1"/>
</dbReference>
<name>A0ABP5ZY97_9ACTN</name>
<keyword evidence="5" id="KW-0413">Isomerase</keyword>
<dbReference type="PANTHER" id="PTHR13710:SF105">
    <property type="entry name" value="ATP-DEPENDENT DNA HELICASE Q1"/>
    <property type="match status" value="1"/>
</dbReference>
<protein>
    <recommendedName>
        <fullName evidence="7">DNA 3'-5' helicase</fullName>
        <ecNumber evidence="7">5.6.2.4</ecNumber>
    </recommendedName>
</protein>
<evidence type="ECO:0000256" key="7">
    <source>
        <dbReference type="ARBA" id="ARBA00034808"/>
    </source>
</evidence>
<dbReference type="EC" id="5.6.2.4" evidence="7"/>
<dbReference type="PANTHER" id="PTHR13710">
    <property type="entry name" value="DNA HELICASE RECQ FAMILY MEMBER"/>
    <property type="match status" value="1"/>
</dbReference>
<evidence type="ECO:0000313" key="11">
    <source>
        <dbReference type="Proteomes" id="UP001501358"/>
    </source>
</evidence>
<feature type="domain" description="Helicase C-terminal" evidence="9">
    <location>
        <begin position="383"/>
        <end position="543"/>
    </location>
</feature>
<sequence>MSMDEWGQTRRLFEAWPATDTDTVQAGTVRRLSDALAGLRSGASGWRDIVTLTHQILLQAHALGNSDRLPVPLRRGLPTLEQWRMGGLDVLPDGERVLLRGVMWAPVEKSAAAREAALDQVHHAVLGADSSMRRALDHTPADPFWTHVWDYRHYLSRGQQQAARSLAMMPPGETAIVCLPTGHGKTPVALAACLLAGAHGGVSVLVVPTVVLAIDMERRIRSLLSRRDPDAARRRYAYVGSLDAAAKQQIRDDIISGRQGVVVASPEAVTMGLQAALLEAANAGHLHYLILDEAHLVEQWGNDFRTAFQSLAAQRRSWISAAGLRRAPRTIAMSATLTQQQVNTLESLFVRPRQAKMVWASELRQEPAYFIDSFTDEGERAEAVLKAVTRLPKPMALYVARREDAKSWQERLRQAGMHRVGTVHGDSNEEERRAALSGWAGRQDDTSVPTRFDVIVGTSAFGLGVDLGDVRTVIHACLPETVDRYYQEVGRGGRDGSPSLAYLATTASDRTIARNLNRQSLISAPIAWERWWEGMFMQRPTIEGTSYRLNLTHRPARLPEGFKRHRAWNEQILNFMVRAGLIEIMPPEPPRRAQGEDGDAWKRRLATFYDEAPDLIDVDLKDGQTNDPDYFAAAINRVRQDIKDAQRSALERMEQLLLRQRCLADDLAQYYTVRGYFTMPACRGCPSCRRQGLPPAGPGKLYRTPLSPDPDIAEWTDKKAPLHRLHPYGASLCLYWRGEEERREELKSLLVRLARAGVSYFGGPGLDADQAFQIQEEAGTAAVIFDHTGDLVHEVHGLMAWVEKEDATTVDADAWMRLSDGEPIYLFHPEKAEDPDRPGRLILDSHATTISLQNARKEF</sequence>
<keyword evidence="11" id="KW-1185">Reference proteome</keyword>
<evidence type="ECO:0000256" key="6">
    <source>
        <dbReference type="ARBA" id="ARBA00034617"/>
    </source>
</evidence>
<comment type="caution">
    <text evidence="10">The sequence shown here is derived from an EMBL/GenBank/DDBJ whole genome shotgun (WGS) entry which is preliminary data.</text>
</comment>
<organism evidence="10 11">
    <name type="scientific">Streptomyces thermolineatus</name>
    <dbReference type="NCBI Taxonomy" id="44033"/>
    <lineage>
        <taxon>Bacteria</taxon>
        <taxon>Bacillati</taxon>
        <taxon>Actinomycetota</taxon>
        <taxon>Actinomycetes</taxon>
        <taxon>Kitasatosporales</taxon>
        <taxon>Streptomycetaceae</taxon>
        <taxon>Streptomyces</taxon>
    </lineage>
</organism>
<evidence type="ECO:0000256" key="1">
    <source>
        <dbReference type="ARBA" id="ARBA00005446"/>
    </source>
</evidence>
<dbReference type="Pfam" id="PF00270">
    <property type="entry name" value="DEAD"/>
    <property type="match status" value="1"/>
</dbReference>
<comment type="catalytic activity">
    <reaction evidence="6">
        <text>Couples ATP hydrolysis with the unwinding of duplex DNA by translocating in the 3'-5' direction.</text>
        <dbReference type="EC" id="5.6.2.4"/>
    </reaction>
</comment>
<dbReference type="RefSeq" id="WP_344385428.1">
    <property type="nucleotide sequence ID" value="NZ_BAAATA010000039.1"/>
</dbReference>
<accession>A0ABP5ZY97</accession>
<evidence type="ECO:0000256" key="2">
    <source>
        <dbReference type="ARBA" id="ARBA00022741"/>
    </source>
</evidence>
<keyword evidence="4" id="KW-0238">DNA-binding</keyword>
<dbReference type="EMBL" id="BAAATA010000039">
    <property type="protein sequence ID" value="GAA2505972.1"/>
    <property type="molecule type" value="Genomic_DNA"/>
</dbReference>
<feature type="domain" description="Helicase ATP-binding" evidence="8">
    <location>
        <begin position="166"/>
        <end position="355"/>
    </location>
</feature>
<dbReference type="SUPFAM" id="SSF52540">
    <property type="entry name" value="P-loop containing nucleoside triphosphate hydrolases"/>
    <property type="match status" value="1"/>
</dbReference>
<evidence type="ECO:0000259" key="9">
    <source>
        <dbReference type="PROSITE" id="PS51194"/>
    </source>
</evidence>
<dbReference type="PROSITE" id="PS51192">
    <property type="entry name" value="HELICASE_ATP_BIND_1"/>
    <property type="match status" value="1"/>
</dbReference>
<dbReference type="SMART" id="SM00487">
    <property type="entry name" value="DEXDc"/>
    <property type="match status" value="1"/>
</dbReference>
<evidence type="ECO:0000256" key="4">
    <source>
        <dbReference type="ARBA" id="ARBA00023125"/>
    </source>
</evidence>
<evidence type="ECO:0000256" key="5">
    <source>
        <dbReference type="ARBA" id="ARBA00023235"/>
    </source>
</evidence>
<dbReference type="InterPro" id="IPR027417">
    <property type="entry name" value="P-loop_NTPase"/>
</dbReference>
<comment type="similarity">
    <text evidence="1">Belongs to the helicase family. RecQ subfamily.</text>
</comment>
<dbReference type="Gene3D" id="3.40.50.300">
    <property type="entry name" value="P-loop containing nucleotide triphosphate hydrolases"/>
    <property type="match status" value="2"/>
</dbReference>
<proteinExistence type="inferred from homology"/>
<evidence type="ECO:0000256" key="3">
    <source>
        <dbReference type="ARBA" id="ARBA00022840"/>
    </source>
</evidence>